<proteinExistence type="predicted"/>
<evidence type="ECO:0000313" key="1">
    <source>
        <dbReference type="EMBL" id="QBK93030.1"/>
    </source>
</evidence>
<protein>
    <submittedName>
        <fullName evidence="1">Uncharacterized protein</fullName>
    </submittedName>
</protein>
<dbReference type="EMBL" id="MK500589">
    <property type="protein sequence ID" value="QBK93030.1"/>
    <property type="molecule type" value="Genomic_DNA"/>
</dbReference>
<sequence>MKIIVLEHLKTLYPSVTDLISYTFDDGVMFIPLCDMNYLYEDLDYVNYEQYRGMTPVVDCGLMRYILERLNLDGKFLGKIVLFEGSDISKIEEVKELDSYLRDEGYFAPNVGSPQHVKLYSELADLWGSEVVMKENDYICFKGGKKLLNYVSSFKEFFERSRDIFPDIPTLLIEEYSIEFTSLYQLEQYIEMNKYYDIETPIIPEEVEIEVYEAEDGGLIRIDVRQDDIFDYAYYKSTVEQVTLDWNSGKLLTDHCKVMLSESEKISFYCLKRET</sequence>
<accession>A0A481ZD20</accession>
<name>A0A481ZD20_9VIRU</name>
<organism evidence="1">
    <name type="scientific">Pithovirus LCPAC403</name>
    <dbReference type="NCBI Taxonomy" id="2506596"/>
    <lineage>
        <taxon>Viruses</taxon>
        <taxon>Pithoviruses</taxon>
    </lineage>
</organism>
<gene>
    <name evidence="1" type="ORF">LCPAC403_01640</name>
</gene>
<reference evidence="1" key="1">
    <citation type="journal article" date="2019" name="MBio">
        <title>Virus Genomes from Deep Sea Sediments Expand the Ocean Megavirome and Support Independent Origins of Viral Gigantism.</title>
        <authorList>
            <person name="Backstrom D."/>
            <person name="Yutin N."/>
            <person name="Jorgensen S.L."/>
            <person name="Dharamshi J."/>
            <person name="Homa F."/>
            <person name="Zaremba-Niedwiedzka K."/>
            <person name="Spang A."/>
            <person name="Wolf Y.I."/>
            <person name="Koonin E.V."/>
            <person name="Ettema T.J."/>
        </authorList>
    </citation>
    <scope>NUCLEOTIDE SEQUENCE</scope>
</reference>